<dbReference type="PANTHER" id="PTHR41247">
    <property type="entry name" value="HTH-TYPE TRANSCRIPTIONAL REPRESSOR YCNK"/>
    <property type="match status" value="1"/>
</dbReference>
<dbReference type="Proteomes" id="UP000178082">
    <property type="component" value="Unassembled WGS sequence"/>
</dbReference>
<dbReference type="Gene3D" id="3.30.70.2050">
    <property type="match status" value="1"/>
</dbReference>
<dbReference type="STRING" id="1817883.A3G31_04620"/>
<reference evidence="1 2" key="1">
    <citation type="journal article" date="2016" name="Nat. Commun.">
        <title>Thousands of microbial genomes shed light on interconnected biogeochemical processes in an aquifer system.</title>
        <authorList>
            <person name="Anantharaman K."/>
            <person name="Brown C.T."/>
            <person name="Hug L.A."/>
            <person name="Sharon I."/>
            <person name="Castelle C.J."/>
            <person name="Probst A.J."/>
            <person name="Thomas B.C."/>
            <person name="Singh A."/>
            <person name="Wilkins M.J."/>
            <person name="Karaoz U."/>
            <person name="Brodie E.L."/>
            <person name="Williams K.H."/>
            <person name="Hubbard S.S."/>
            <person name="Banfield J.F."/>
        </authorList>
    </citation>
    <scope>NUCLEOTIDE SEQUENCE [LARGE SCALE GENOMIC DNA]</scope>
</reference>
<organism evidence="1 2">
    <name type="scientific">Candidatus Schekmanbacteria bacterium RIFCSPLOWO2_12_FULL_38_15</name>
    <dbReference type="NCBI Taxonomy" id="1817883"/>
    <lineage>
        <taxon>Bacteria</taxon>
        <taxon>Candidatus Schekmaniibacteriota</taxon>
    </lineage>
</organism>
<protein>
    <recommendedName>
        <fullName evidence="3">TRASH domain-containing protein</fullName>
    </recommendedName>
</protein>
<dbReference type="AlphaFoldDB" id="A0A1F7SNF5"/>
<proteinExistence type="predicted"/>
<evidence type="ECO:0000313" key="2">
    <source>
        <dbReference type="Proteomes" id="UP000178082"/>
    </source>
</evidence>
<evidence type="ECO:0008006" key="3">
    <source>
        <dbReference type="Google" id="ProtNLM"/>
    </source>
</evidence>
<dbReference type="InterPro" id="IPR008719">
    <property type="entry name" value="N2O_reductase_NosL"/>
</dbReference>
<dbReference type="PANTHER" id="PTHR41247:SF1">
    <property type="entry name" value="HTH-TYPE TRANSCRIPTIONAL REPRESSOR YCNK"/>
    <property type="match status" value="1"/>
</dbReference>
<gene>
    <name evidence="1" type="ORF">A3G31_04620</name>
</gene>
<accession>A0A1F7SNF5</accession>
<name>A0A1F7SNF5_9BACT</name>
<dbReference type="Pfam" id="PF05573">
    <property type="entry name" value="NosL"/>
    <property type="match status" value="1"/>
</dbReference>
<evidence type="ECO:0000313" key="1">
    <source>
        <dbReference type="EMBL" id="OGL55293.1"/>
    </source>
</evidence>
<comment type="caution">
    <text evidence="1">The sequence shown here is derived from an EMBL/GenBank/DDBJ whole genome shotgun (WGS) entry which is preliminary data.</text>
</comment>
<dbReference type="EMBL" id="MGDI01000002">
    <property type="protein sequence ID" value="OGL55293.1"/>
    <property type="molecule type" value="Genomic_DNA"/>
</dbReference>
<dbReference type="SUPFAM" id="SSF160387">
    <property type="entry name" value="NosL/MerB-like"/>
    <property type="match status" value="1"/>
</dbReference>
<sequence length="186" mass="20911">MIFHPHPNPLPSREREKSSCLKGVIIFKKAFLQIFLISQVLLLSGMGFLPNQKPEKCALCGRDVHEITKTLVTFEEGKDEKACCIKCALKYEAQSSKKDLSIKVADFNTGEIVESEKAFYVVGSDITPCSSQKVMIDQTKTQFVLCYDRCLPSVIAFKGKVKALEFIEEHGGKILTFKEIETAERK</sequence>